<dbReference type="AlphaFoldDB" id="A0A9Q0R7J8"/>
<proteinExistence type="predicted"/>
<comment type="caution">
    <text evidence="2">The sequence shown here is derived from an EMBL/GenBank/DDBJ whole genome shotgun (WGS) entry which is preliminary data.</text>
</comment>
<dbReference type="PANTHER" id="PTHR31472">
    <property type="entry name" value="OS05G0244600 PROTEIN"/>
    <property type="match status" value="1"/>
</dbReference>
<dbReference type="EMBL" id="JAPDFW010000098">
    <property type="protein sequence ID" value="KAJ5070182.1"/>
    <property type="molecule type" value="Genomic_DNA"/>
</dbReference>
<dbReference type="Pfam" id="PF21473">
    <property type="entry name" value="OB_Ssb-like"/>
    <property type="match status" value="1"/>
</dbReference>
<dbReference type="InterPro" id="IPR012340">
    <property type="entry name" value="NA-bd_OB-fold"/>
</dbReference>
<organism evidence="2 3">
    <name type="scientific">Anaeramoeba ignava</name>
    <name type="common">Anaerobic marine amoeba</name>
    <dbReference type="NCBI Taxonomy" id="1746090"/>
    <lineage>
        <taxon>Eukaryota</taxon>
        <taxon>Metamonada</taxon>
        <taxon>Anaeramoebidae</taxon>
        <taxon>Anaeramoeba</taxon>
    </lineage>
</organism>
<evidence type="ECO:0000313" key="2">
    <source>
        <dbReference type="EMBL" id="KAJ5070182.1"/>
    </source>
</evidence>
<reference evidence="2" key="1">
    <citation type="submission" date="2022-10" db="EMBL/GenBank/DDBJ databases">
        <title>Novel sulphate-reducing endosymbionts in the free-living metamonad Anaeramoeba.</title>
        <authorList>
            <person name="Jerlstrom-Hultqvist J."/>
            <person name="Cepicka I."/>
            <person name="Gallot-Lavallee L."/>
            <person name="Salas-Leiva D."/>
            <person name="Curtis B.A."/>
            <person name="Zahonova K."/>
            <person name="Pipaliya S."/>
            <person name="Dacks J."/>
            <person name="Roger A.J."/>
        </authorList>
    </citation>
    <scope>NUCLEOTIDE SEQUENCE</scope>
    <source>
        <strain evidence="2">BMAN</strain>
    </source>
</reference>
<dbReference type="SUPFAM" id="SSF50249">
    <property type="entry name" value="Nucleic acid-binding proteins"/>
    <property type="match status" value="1"/>
</dbReference>
<dbReference type="OMA" id="LWNEQAD"/>
<feature type="domain" description="Single-stranded DNA binding protein Ssb-like OB fold" evidence="1">
    <location>
        <begin position="14"/>
        <end position="101"/>
    </location>
</feature>
<dbReference type="OrthoDB" id="2274046at2759"/>
<dbReference type="Proteomes" id="UP001149090">
    <property type="component" value="Unassembled WGS sequence"/>
</dbReference>
<keyword evidence="3" id="KW-1185">Reference proteome</keyword>
<dbReference type="InterPro" id="IPR048970">
    <property type="entry name" value="OB_Ssb-like"/>
</dbReference>
<dbReference type="PANTHER" id="PTHR31472:SF5">
    <property type="entry name" value="OS05G0244600 PROTEIN"/>
    <property type="match status" value="1"/>
</dbReference>
<gene>
    <name evidence="2" type="ORF">M0811_11211</name>
</gene>
<dbReference type="Gene3D" id="2.40.50.140">
    <property type="entry name" value="Nucleic acid-binding proteins"/>
    <property type="match status" value="1"/>
</dbReference>
<protein>
    <recommendedName>
        <fullName evidence="1">Single-stranded DNA binding protein Ssb-like OB fold domain-containing protein</fullName>
    </recommendedName>
</protein>
<sequence length="131" mass="14780">MSLIKPTFIKIDQLEPQLKGVNVIVKILEKKIVLDRTDILGVHTKLAECLVGDETGCILVVLKNEQIDKVNVNNIAVIRNAEVKVYKGFVKIYISVFGKIEFASDQNAISSINQENNLSEIEWELVKDEKK</sequence>
<accession>A0A9Q0R7J8</accession>
<evidence type="ECO:0000259" key="1">
    <source>
        <dbReference type="Pfam" id="PF21473"/>
    </source>
</evidence>
<evidence type="ECO:0000313" key="3">
    <source>
        <dbReference type="Proteomes" id="UP001149090"/>
    </source>
</evidence>
<name>A0A9Q0R7J8_ANAIG</name>